<organism evidence="2 3">
    <name type="scientific">Brevibacterium linens</name>
    <dbReference type="NCBI Taxonomy" id="1703"/>
    <lineage>
        <taxon>Bacteria</taxon>
        <taxon>Bacillati</taxon>
        <taxon>Actinomycetota</taxon>
        <taxon>Actinomycetes</taxon>
        <taxon>Micrococcales</taxon>
        <taxon>Brevibacteriaceae</taxon>
        <taxon>Brevibacterium</taxon>
    </lineage>
</organism>
<gene>
    <name evidence="2" type="ORF">BLIN101_01420</name>
</gene>
<accession>A0A2H1IPA3</accession>
<reference evidence="2 3" key="1">
    <citation type="submission" date="2017-03" db="EMBL/GenBank/DDBJ databases">
        <authorList>
            <person name="Afonso C.L."/>
            <person name="Miller P.J."/>
            <person name="Scott M.A."/>
            <person name="Spackman E."/>
            <person name="Goraichik I."/>
            <person name="Dimitrov K.M."/>
            <person name="Suarez D.L."/>
            <person name="Swayne D.E."/>
        </authorList>
    </citation>
    <scope>NUCLEOTIDE SEQUENCE [LARGE SCALE GENOMIC DNA]</scope>
    <source>
        <strain evidence="2 3">Mu101</strain>
    </source>
</reference>
<sequence>MRLPDIPHRHHRFVRTTAALGTGALALVRRRDVSAEYQGSLRGATALANAGLTWLTGSRAFLGKVGGSSGIDEFLGAFSTRGSGPVQYASSPAHISDIGALDGDADADTWWDEQASVTSPAFLNAVTAAAAGAVSWALWPATERLAEAIDAKLPTGVGRGLNAAVNGGLVALTAVLIDRIEDWAGGVDEEDYAPLEIELPAHIRETVEALLAQRHPNAPATAEAIREQFSSAQFFVWVAYPDSLHSGDEPVVLDPDQVEQLLADEDIRSIDVRPRASGSGVVPARHTYPVTGVTGSSSALADADDAGDHSTVPTGQLELSLEIVDGRLSSVHLSEVDAEPFADEPPASALAGSVPGTLHPQRFDDEEFGCSSSFEVTDVDDGAVDDDILTLERWPRPDELTFRTDGAASARE</sequence>
<feature type="region of interest" description="Disordered" evidence="1">
    <location>
        <begin position="342"/>
        <end position="364"/>
    </location>
</feature>
<evidence type="ECO:0000313" key="2">
    <source>
        <dbReference type="EMBL" id="SMX77003.1"/>
    </source>
</evidence>
<evidence type="ECO:0000256" key="1">
    <source>
        <dbReference type="SAM" id="MobiDB-lite"/>
    </source>
</evidence>
<dbReference type="EMBL" id="FXZA01000005">
    <property type="protein sequence ID" value="SMX77003.1"/>
    <property type="molecule type" value="Genomic_DNA"/>
</dbReference>
<protein>
    <submittedName>
        <fullName evidence="2">Uncharacterized protein</fullName>
    </submittedName>
</protein>
<dbReference type="RefSeq" id="WP_101594588.1">
    <property type="nucleotide sequence ID" value="NZ_FXZA01000005.1"/>
</dbReference>
<name>A0A2H1IPA3_BRELN</name>
<dbReference type="OrthoDB" id="4800238at2"/>
<dbReference type="AlphaFoldDB" id="A0A2H1IPA3"/>
<proteinExistence type="predicted"/>
<dbReference type="Proteomes" id="UP000234498">
    <property type="component" value="Unassembled WGS sequence"/>
</dbReference>
<evidence type="ECO:0000313" key="3">
    <source>
        <dbReference type="Proteomes" id="UP000234498"/>
    </source>
</evidence>